<accession>A0ACD3AM11</accession>
<proteinExistence type="predicted"/>
<evidence type="ECO:0000313" key="2">
    <source>
        <dbReference type="Proteomes" id="UP000308600"/>
    </source>
</evidence>
<reference evidence="1 2" key="1">
    <citation type="journal article" date="2019" name="Nat. Ecol. Evol.">
        <title>Megaphylogeny resolves global patterns of mushroom evolution.</title>
        <authorList>
            <person name="Varga T."/>
            <person name="Krizsan K."/>
            <person name="Foldi C."/>
            <person name="Dima B."/>
            <person name="Sanchez-Garcia M."/>
            <person name="Sanchez-Ramirez S."/>
            <person name="Szollosi G.J."/>
            <person name="Szarkandi J.G."/>
            <person name="Papp V."/>
            <person name="Albert L."/>
            <person name="Andreopoulos W."/>
            <person name="Angelini C."/>
            <person name="Antonin V."/>
            <person name="Barry K.W."/>
            <person name="Bougher N.L."/>
            <person name="Buchanan P."/>
            <person name="Buyck B."/>
            <person name="Bense V."/>
            <person name="Catcheside P."/>
            <person name="Chovatia M."/>
            <person name="Cooper J."/>
            <person name="Damon W."/>
            <person name="Desjardin D."/>
            <person name="Finy P."/>
            <person name="Geml J."/>
            <person name="Haridas S."/>
            <person name="Hughes K."/>
            <person name="Justo A."/>
            <person name="Karasinski D."/>
            <person name="Kautmanova I."/>
            <person name="Kiss B."/>
            <person name="Kocsube S."/>
            <person name="Kotiranta H."/>
            <person name="LaButti K.M."/>
            <person name="Lechner B.E."/>
            <person name="Liimatainen K."/>
            <person name="Lipzen A."/>
            <person name="Lukacs Z."/>
            <person name="Mihaltcheva S."/>
            <person name="Morgado L.N."/>
            <person name="Niskanen T."/>
            <person name="Noordeloos M.E."/>
            <person name="Ohm R.A."/>
            <person name="Ortiz-Santana B."/>
            <person name="Ovrebo C."/>
            <person name="Racz N."/>
            <person name="Riley R."/>
            <person name="Savchenko A."/>
            <person name="Shiryaev A."/>
            <person name="Soop K."/>
            <person name="Spirin V."/>
            <person name="Szebenyi C."/>
            <person name="Tomsovsky M."/>
            <person name="Tulloss R.E."/>
            <person name="Uehling J."/>
            <person name="Grigoriev I.V."/>
            <person name="Vagvolgyi C."/>
            <person name="Papp T."/>
            <person name="Martin F.M."/>
            <person name="Miettinen O."/>
            <person name="Hibbett D.S."/>
            <person name="Nagy L.G."/>
        </authorList>
    </citation>
    <scope>NUCLEOTIDE SEQUENCE [LARGE SCALE GENOMIC DNA]</scope>
    <source>
        <strain evidence="1 2">NL-1719</strain>
    </source>
</reference>
<name>A0ACD3AM11_9AGAR</name>
<keyword evidence="2" id="KW-1185">Reference proteome</keyword>
<organism evidence="1 2">
    <name type="scientific">Pluteus cervinus</name>
    <dbReference type="NCBI Taxonomy" id="181527"/>
    <lineage>
        <taxon>Eukaryota</taxon>
        <taxon>Fungi</taxon>
        <taxon>Dikarya</taxon>
        <taxon>Basidiomycota</taxon>
        <taxon>Agaricomycotina</taxon>
        <taxon>Agaricomycetes</taxon>
        <taxon>Agaricomycetidae</taxon>
        <taxon>Agaricales</taxon>
        <taxon>Pluteineae</taxon>
        <taxon>Pluteaceae</taxon>
        <taxon>Pluteus</taxon>
    </lineage>
</organism>
<dbReference type="EMBL" id="ML208402">
    <property type="protein sequence ID" value="TFK66530.1"/>
    <property type="molecule type" value="Genomic_DNA"/>
</dbReference>
<sequence>MRPLCPSHVFATPFPPSHPPAAMYKATVLLILLVSFVHVVLVLADQRTSAAVLHAVLHLILGVSVISLLPGVPALTILLACLLTSGSDPHGPPYTVSSYTTGHSIDRPRSICRVHDNCICILFDLPFPPIPNLCHSSGTPSFTRFFFDVFSFNFASLSREEYQ</sequence>
<protein>
    <submittedName>
        <fullName evidence="1">Uncharacterized protein</fullName>
    </submittedName>
</protein>
<dbReference type="Proteomes" id="UP000308600">
    <property type="component" value="Unassembled WGS sequence"/>
</dbReference>
<gene>
    <name evidence="1" type="ORF">BDN72DRAFT_143859</name>
</gene>
<evidence type="ECO:0000313" key="1">
    <source>
        <dbReference type="EMBL" id="TFK66530.1"/>
    </source>
</evidence>